<dbReference type="EMBL" id="JAVXUP010000009">
    <property type="protein sequence ID" value="KAK3043169.1"/>
    <property type="molecule type" value="Genomic_DNA"/>
</dbReference>
<dbReference type="InterPro" id="IPR044552">
    <property type="entry name" value="GLIP1-5/GLL25"/>
</dbReference>
<evidence type="ECO:0000313" key="3">
    <source>
        <dbReference type="Proteomes" id="UP001188597"/>
    </source>
</evidence>
<keyword evidence="3" id="KW-1185">Reference proteome</keyword>
<dbReference type="Proteomes" id="UP001188597">
    <property type="component" value="Unassembled WGS sequence"/>
</dbReference>
<reference evidence="2" key="1">
    <citation type="submission" date="2022-12" db="EMBL/GenBank/DDBJ databases">
        <title>Draft genome assemblies for two species of Escallonia (Escalloniales).</title>
        <authorList>
            <person name="Chanderbali A."/>
            <person name="Dervinis C."/>
            <person name="Anghel I."/>
            <person name="Soltis D."/>
            <person name="Soltis P."/>
            <person name="Zapata F."/>
        </authorList>
    </citation>
    <scope>NUCLEOTIDE SEQUENCE</scope>
    <source>
        <strain evidence="2">UCBG64.0493</strain>
        <tissue evidence="2">Leaf</tissue>
    </source>
</reference>
<proteinExistence type="predicted"/>
<evidence type="ECO:0000256" key="1">
    <source>
        <dbReference type="ARBA" id="ARBA00022729"/>
    </source>
</evidence>
<keyword evidence="1" id="KW-0732">Signal</keyword>
<protein>
    <submittedName>
        <fullName evidence="2">Uncharacterized protein</fullName>
    </submittedName>
</protein>
<dbReference type="AlphaFoldDB" id="A0AA89BGQ9"/>
<accession>A0AA89BGQ9</accession>
<dbReference type="GO" id="GO:0016298">
    <property type="term" value="F:lipase activity"/>
    <property type="evidence" value="ECO:0007669"/>
    <property type="project" value="TreeGrafter"/>
</dbReference>
<name>A0AA89BGQ9_9ASTE</name>
<sequence>MLSEFVAAEYAKLPLIPPYLQPGNYQFGYGLNFAAGGAVNIGTNDYGSLVNYGGSRDEYVEMVIGNLTFTSR</sequence>
<dbReference type="PANTHER" id="PTHR45966:SF1">
    <property type="entry name" value="GDSL ESTERASE_LIPASE 1-RELATED"/>
    <property type="match status" value="1"/>
</dbReference>
<comment type="caution">
    <text evidence="2">The sequence shown here is derived from an EMBL/GenBank/DDBJ whole genome shotgun (WGS) entry which is preliminary data.</text>
</comment>
<gene>
    <name evidence="2" type="ORF">RJ639_001602</name>
</gene>
<organism evidence="2 3">
    <name type="scientific">Escallonia herrerae</name>
    <dbReference type="NCBI Taxonomy" id="1293975"/>
    <lineage>
        <taxon>Eukaryota</taxon>
        <taxon>Viridiplantae</taxon>
        <taxon>Streptophyta</taxon>
        <taxon>Embryophyta</taxon>
        <taxon>Tracheophyta</taxon>
        <taxon>Spermatophyta</taxon>
        <taxon>Magnoliopsida</taxon>
        <taxon>eudicotyledons</taxon>
        <taxon>Gunneridae</taxon>
        <taxon>Pentapetalae</taxon>
        <taxon>asterids</taxon>
        <taxon>campanulids</taxon>
        <taxon>Escalloniales</taxon>
        <taxon>Escalloniaceae</taxon>
        <taxon>Escallonia</taxon>
    </lineage>
</organism>
<dbReference type="PANTHER" id="PTHR45966">
    <property type="entry name" value="GDSL-LIKE LIPASE/ACYLHYDROLASE"/>
    <property type="match status" value="1"/>
</dbReference>
<evidence type="ECO:0000313" key="2">
    <source>
        <dbReference type="EMBL" id="KAK3043169.1"/>
    </source>
</evidence>